<reference evidence="6 7" key="1">
    <citation type="journal article" date="2010" name="Nature">
        <title>Genome sequencing and analysis of the model grass Brachypodium distachyon.</title>
        <authorList>
            <consortium name="International Brachypodium Initiative"/>
        </authorList>
    </citation>
    <scope>NUCLEOTIDE SEQUENCE [LARGE SCALE GENOMIC DNA]</scope>
    <source>
        <strain evidence="6">Bd21</strain>
        <strain evidence="7">cv. Bd21</strain>
    </source>
</reference>
<dbReference type="EMBL" id="CM000881">
    <property type="protein sequence ID" value="KQK08772.1"/>
    <property type="molecule type" value="Genomic_DNA"/>
</dbReference>
<dbReference type="EnsemblPlants" id="KQK08772">
    <property type="protein sequence ID" value="KQK08772"/>
    <property type="gene ID" value="BRADI_2g43790v3"/>
</dbReference>
<dbReference type="OMA" id="DLPEHFQ"/>
<dbReference type="EC" id="2.4.1.-" evidence="5"/>
<keyword evidence="3 4" id="KW-0808">Transferase</keyword>
<dbReference type="InterPro" id="IPR002213">
    <property type="entry name" value="UDP_glucos_trans"/>
</dbReference>
<dbReference type="Pfam" id="PF00201">
    <property type="entry name" value="UDPGT"/>
    <property type="match status" value="1"/>
</dbReference>
<evidence type="ECO:0000256" key="4">
    <source>
        <dbReference type="RuleBase" id="RU003718"/>
    </source>
</evidence>
<dbReference type="InterPro" id="IPR035595">
    <property type="entry name" value="UDP_glycos_trans_CS"/>
</dbReference>
<keyword evidence="8" id="KW-1185">Reference proteome</keyword>
<sequence length="489" mass="51341">MATARPHVVLLTSPGAGHVLPVLELATRLAAHHGFTATIITYASVSSHSSPLQASLPPGVSVAVLPEVSLDDLPSDAHIVTRILTLARRSLPHLRVLLRSFLDDSPAGVSAFLTDMLCPAALAVAAELGVPRKYVFYTSGLMSLASLLYTPELARTTACECRDLPDPVVLPGCPVPLKGADLVDPLQNRSDPVYPLMVGLGLDYLLADGFLVNTFDAMEHDTLAAFKEVSDKGLYPPAYAVGPFVRACSEEAGKHGSIRWLDGQPEGSVLYVCFGSGGTLSTEQTAELAAGLEASGQRFLWVVQFPSDKDPSAGYLGTTGADQGNSPLNYLPEGFVERTSATGLVVPLWAPQVEVLNHRAVGGFVSHCGWNSALEAAAAGVPMVAWPLYAEQRMNAVLLEERARTALRPRTREAGSVVPRDEVAAVVKELMAGEKGAAARERAGRLRDGAQMASAPGGPQQRALAAVVGVWKGGKAIDDHPAADGAGAV</sequence>
<evidence type="ECO:0000256" key="3">
    <source>
        <dbReference type="ARBA" id="ARBA00022679"/>
    </source>
</evidence>
<dbReference type="FunFam" id="3.40.50.2000:FF:000054">
    <property type="entry name" value="Glycosyltransferase"/>
    <property type="match status" value="1"/>
</dbReference>
<dbReference type="eggNOG" id="KOG1192">
    <property type="taxonomic scope" value="Eukaryota"/>
</dbReference>
<dbReference type="PANTHER" id="PTHR48046">
    <property type="entry name" value="UDP-GLYCOSYLTRANSFERASE 72E1"/>
    <property type="match status" value="1"/>
</dbReference>
<protein>
    <recommendedName>
        <fullName evidence="5">Glycosyltransferase</fullName>
        <ecNumber evidence="5">2.4.1.-</ecNumber>
    </recommendedName>
</protein>
<evidence type="ECO:0000256" key="5">
    <source>
        <dbReference type="RuleBase" id="RU362057"/>
    </source>
</evidence>
<evidence type="ECO:0000313" key="8">
    <source>
        <dbReference type="Proteomes" id="UP000008810"/>
    </source>
</evidence>
<dbReference type="HOGENOM" id="CLU_001724_3_2_1"/>
<name>I1HPH6_BRADI</name>
<dbReference type="SUPFAM" id="SSF53756">
    <property type="entry name" value="UDP-Glycosyltransferase/glycogen phosphorylase"/>
    <property type="match status" value="1"/>
</dbReference>
<comment type="similarity">
    <text evidence="1 4">Belongs to the UDP-glycosyltransferase family.</text>
</comment>
<evidence type="ECO:0000256" key="2">
    <source>
        <dbReference type="ARBA" id="ARBA00022676"/>
    </source>
</evidence>
<dbReference type="FunFam" id="3.40.50.2000:FF:000051">
    <property type="entry name" value="Glycosyltransferase"/>
    <property type="match status" value="1"/>
</dbReference>
<reference evidence="7" key="3">
    <citation type="submission" date="2018-08" db="UniProtKB">
        <authorList>
            <consortium name="EnsemblPlants"/>
        </authorList>
    </citation>
    <scope>IDENTIFICATION</scope>
    <source>
        <strain evidence="7">cv. Bd21</strain>
    </source>
</reference>
<dbReference type="Gramene" id="KQK08772">
    <property type="protein sequence ID" value="KQK08772"/>
    <property type="gene ID" value="BRADI_2g43790v3"/>
</dbReference>
<dbReference type="Gene3D" id="3.40.50.2000">
    <property type="entry name" value="Glycogen Phosphorylase B"/>
    <property type="match status" value="2"/>
</dbReference>
<dbReference type="PANTHER" id="PTHR48046:SF6">
    <property type="entry name" value="GLYCOSYLTRANSFERASE"/>
    <property type="match status" value="1"/>
</dbReference>
<evidence type="ECO:0000313" key="7">
    <source>
        <dbReference type="EnsemblPlants" id="KQK08772"/>
    </source>
</evidence>
<dbReference type="GO" id="GO:0035251">
    <property type="term" value="F:UDP-glucosyltransferase activity"/>
    <property type="evidence" value="ECO:0000318"/>
    <property type="project" value="GO_Central"/>
</dbReference>
<dbReference type="PROSITE" id="PS00375">
    <property type="entry name" value="UDPGT"/>
    <property type="match status" value="1"/>
</dbReference>
<accession>I1HPH6</accession>
<evidence type="ECO:0000256" key="1">
    <source>
        <dbReference type="ARBA" id="ARBA00009995"/>
    </source>
</evidence>
<dbReference type="RefSeq" id="XP_010232034.1">
    <property type="nucleotide sequence ID" value="XM_010233732.3"/>
</dbReference>
<gene>
    <name evidence="7" type="primary">LOC100821096</name>
    <name evidence="6" type="ORF">BRADI_2g43790v3</name>
</gene>
<dbReference type="GeneID" id="100821096"/>
<keyword evidence="2 4" id="KW-0328">Glycosyltransferase</keyword>
<dbReference type="OrthoDB" id="5835829at2759"/>
<reference evidence="6" key="2">
    <citation type="submission" date="2017-06" db="EMBL/GenBank/DDBJ databases">
        <title>WGS assembly of Brachypodium distachyon.</title>
        <authorList>
            <consortium name="The International Brachypodium Initiative"/>
            <person name="Lucas S."/>
            <person name="Harmon-Smith M."/>
            <person name="Lail K."/>
            <person name="Tice H."/>
            <person name="Grimwood J."/>
            <person name="Bruce D."/>
            <person name="Barry K."/>
            <person name="Shu S."/>
            <person name="Lindquist E."/>
            <person name="Wang M."/>
            <person name="Pitluck S."/>
            <person name="Vogel J.P."/>
            <person name="Garvin D.F."/>
            <person name="Mockler T.C."/>
            <person name="Schmutz J."/>
            <person name="Rokhsar D."/>
            <person name="Bevan M.W."/>
        </authorList>
    </citation>
    <scope>NUCLEOTIDE SEQUENCE</scope>
    <source>
        <strain evidence="6">Bd21</strain>
    </source>
</reference>
<organism evidence="6">
    <name type="scientific">Brachypodium distachyon</name>
    <name type="common">Purple false brome</name>
    <name type="synonym">Trachynia distachya</name>
    <dbReference type="NCBI Taxonomy" id="15368"/>
    <lineage>
        <taxon>Eukaryota</taxon>
        <taxon>Viridiplantae</taxon>
        <taxon>Streptophyta</taxon>
        <taxon>Embryophyta</taxon>
        <taxon>Tracheophyta</taxon>
        <taxon>Spermatophyta</taxon>
        <taxon>Magnoliopsida</taxon>
        <taxon>Liliopsida</taxon>
        <taxon>Poales</taxon>
        <taxon>Poaceae</taxon>
        <taxon>BOP clade</taxon>
        <taxon>Pooideae</taxon>
        <taxon>Stipodae</taxon>
        <taxon>Brachypodieae</taxon>
        <taxon>Brachypodium</taxon>
    </lineage>
</organism>
<evidence type="ECO:0000313" key="6">
    <source>
        <dbReference type="EMBL" id="KQK08772.1"/>
    </source>
</evidence>
<dbReference type="Proteomes" id="UP000008810">
    <property type="component" value="Chromosome 2"/>
</dbReference>
<dbReference type="KEGG" id="bdi:100821096"/>
<dbReference type="CDD" id="cd03784">
    <property type="entry name" value="GT1_Gtf-like"/>
    <property type="match status" value="1"/>
</dbReference>
<proteinExistence type="inferred from homology"/>
<dbReference type="AlphaFoldDB" id="I1HPH6"/>